<reference evidence="1" key="1">
    <citation type="submission" date="2020-06" db="EMBL/GenBank/DDBJ databases">
        <title>Draft genome of Bugula neritina, a colonial animal packing powerful symbionts and potential medicines.</title>
        <authorList>
            <person name="Rayko M."/>
        </authorList>
    </citation>
    <scope>NUCLEOTIDE SEQUENCE [LARGE SCALE GENOMIC DNA]</scope>
    <source>
        <strain evidence="1">Kwan_BN1</strain>
    </source>
</reference>
<dbReference type="Proteomes" id="UP000593567">
    <property type="component" value="Unassembled WGS sequence"/>
</dbReference>
<evidence type="ECO:0000313" key="2">
    <source>
        <dbReference type="Proteomes" id="UP000593567"/>
    </source>
</evidence>
<evidence type="ECO:0000313" key="1">
    <source>
        <dbReference type="EMBL" id="KAF6018908.1"/>
    </source>
</evidence>
<sequence>MRPKTADPQILLLFMKCVHYGVQDHWQLLSCEMAKNSDILKLDLVTSDHTNHDYKNNTFASTFLTYFGD</sequence>
<proteinExistence type="predicted"/>
<accession>A0A7J7J0A8</accession>
<keyword evidence="2" id="KW-1185">Reference proteome</keyword>
<gene>
    <name evidence="1" type="ORF">EB796_022793</name>
</gene>
<dbReference type="AlphaFoldDB" id="A0A7J7J0A8"/>
<name>A0A7J7J0A8_BUGNE</name>
<dbReference type="EMBL" id="VXIV02003269">
    <property type="protein sequence ID" value="KAF6018908.1"/>
    <property type="molecule type" value="Genomic_DNA"/>
</dbReference>
<protein>
    <submittedName>
        <fullName evidence="1">Uncharacterized protein</fullName>
    </submittedName>
</protein>
<organism evidence="1 2">
    <name type="scientific">Bugula neritina</name>
    <name type="common">Brown bryozoan</name>
    <name type="synonym">Sertularia neritina</name>
    <dbReference type="NCBI Taxonomy" id="10212"/>
    <lineage>
        <taxon>Eukaryota</taxon>
        <taxon>Metazoa</taxon>
        <taxon>Spiralia</taxon>
        <taxon>Lophotrochozoa</taxon>
        <taxon>Bryozoa</taxon>
        <taxon>Gymnolaemata</taxon>
        <taxon>Cheilostomatida</taxon>
        <taxon>Flustrina</taxon>
        <taxon>Buguloidea</taxon>
        <taxon>Bugulidae</taxon>
        <taxon>Bugula</taxon>
    </lineage>
</organism>
<comment type="caution">
    <text evidence="1">The sequence shown here is derived from an EMBL/GenBank/DDBJ whole genome shotgun (WGS) entry which is preliminary data.</text>
</comment>